<protein>
    <submittedName>
        <fullName evidence="2">Uncharacterized protein</fullName>
    </submittedName>
</protein>
<keyword evidence="1" id="KW-1133">Transmembrane helix</keyword>
<gene>
    <name evidence="2" type="ordered locus">FI9785_946</name>
</gene>
<keyword evidence="3" id="KW-1185">Reference proteome</keyword>
<evidence type="ECO:0000313" key="3">
    <source>
        <dbReference type="Proteomes" id="UP000002627"/>
    </source>
</evidence>
<evidence type="ECO:0000256" key="1">
    <source>
        <dbReference type="SAM" id="Phobius"/>
    </source>
</evidence>
<proteinExistence type="predicted"/>
<dbReference type="EMBL" id="FN298497">
    <property type="protein sequence ID" value="CAX66815.1"/>
    <property type="molecule type" value="Genomic_DNA"/>
</dbReference>
<keyword evidence="1" id="KW-0472">Membrane</keyword>
<sequence length="45" mass="5055">MMIVFSYKLMIKRLSAPLTFFLGLLGGLFWGVALFSLVGVIYNIN</sequence>
<reference evidence="2 3" key="1">
    <citation type="journal article" date="2009" name="J. Bacteriol.">
        <title>Complete genome sequence of Lactobacillus johnsonii FI9785, a competitive exclusion agent against pathogens in poultry.</title>
        <authorList>
            <person name="Wegmann U."/>
            <person name="Overweg K."/>
            <person name="Horn N."/>
            <person name="Goesmann A."/>
            <person name="Narbad A."/>
            <person name="Gasson M.J."/>
            <person name="Shearman C."/>
        </authorList>
    </citation>
    <scope>NUCLEOTIDE SEQUENCE [LARGE SCALE GENOMIC DNA]</scope>
    <source>
        <strain evidence="2 3">FI9785</strain>
    </source>
</reference>
<dbReference type="Proteomes" id="UP000002627">
    <property type="component" value="Chromosome"/>
</dbReference>
<dbReference type="HOGENOM" id="CLU_3201282_0_0_9"/>
<dbReference type="AlphaFoldDB" id="D0R402"/>
<feature type="transmembrane region" description="Helical" evidence="1">
    <location>
        <begin position="20"/>
        <end position="42"/>
    </location>
</feature>
<dbReference type="KEGG" id="ljf:FI9785_946"/>
<accession>D0R402</accession>
<organism evidence="2 3">
    <name type="scientific">Lactobacillus johnsonii (strain FI9785)</name>
    <dbReference type="NCBI Taxonomy" id="633699"/>
    <lineage>
        <taxon>Bacteria</taxon>
        <taxon>Bacillati</taxon>
        <taxon>Bacillota</taxon>
        <taxon>Bacilli</taxon>
        <taxon>Lactobacillales</taxon>
        <taxon>Lactobacillaceae</taxon>
        <taxon>Lactobacillus</taxon>
    </lineage>
</organism>
<name>D0R402_LACJF</name>
<keyword evidence="1" id="KW-0812">Transmembrane</keyword>
<evidence type="ECO:0000313" key="2">
    <source>
        <dbReference type="EMBL" id="CAX66815.1"/>
    </source>
</evidence>